<protein>
    <submittedName>
        <fullName evidence="6">Hyalin</fullName>
    </submittedName>
</protein>
<name>A0A9Q1CAR6_HOLLE</name>
<feature type="domain" description="HYR" evidence="5">
    <location>
        <begin position="646"/>
        <end position="730"/>
    </location>
</feature>
<keyword evidence="4" id="KW-0732">Signal</keyword>
<evidence type="ECO:0000256" key="2">
    <source>
        <dbReference type="SAM" id="MobiDB-lite"/>
    </source>
</evidence>
<reference evidence="6" key="1">
    <citation type="submission" date="2021-10" db="EMBL/GenBank/DDBJ databases">
        <title>Tropical sea cucumber genome reveals ecological adaptation and Cuvierian tubules defense mechanism.</title>
        <authorList>
            <person name="Chen T."/>
        </authorList>
    </citation>
    <scope>NUCLEOTIDE SEQUENCE</scope>
    <source>
        <strain evidence="6">Nanhai2018</strain>
        <tissue evidence="6">Muscle</tissue>
    </source>
</reference>
<dbReference type="PANTHER" id="PTHR24273:SF32">
    <property type="entry name" value="HYALIN"/>
    <property type="match status" value="1"/>
</dbReference>
<evidence type="ECO:0000313" key="6">
    <source>
        <dbReference type="EMBL" id="KAJ8041837.1"/>
    </source>
</evidence>
<evidence type="ECO:0000256" key="3">
    <source>
        <dbReference type="SAM" id="Phobius"/>
    </source>
</evidence>
<keyword evidence="7" id="KW-1185">Reference proteome</keyword>
<dbReference type="EMBL" id="JAIZAY010000005">
    <property type="protein sequence ID" value="KAJ8041837.1"/>
    <property type="molecule type" value="Genomic_DNA"/>
</dbReference>
<dbReference type="Proteomes" id="UP001152320">
    <property type="component" value="Chromosome 5"/>
</dbReference>
<keyword evidence="3" id="KW-0472">Membrane</keyword>
<comment type="caution">
    <text evidence="6">The sequence shown here is derived from an EMBL/GenBank/DDBJ whole genome shotgun (WGS) entry which is preliminary data.</text>
</comment>
<sequence length="965" mass="105419">MILQLSAFLLIFFYLDTAQAGTPSIDNCPGTIFRRVSSSDATVSVTWDEPNCGTNSHSTHSEGSEFSPGVHHVVYWFASSTDRSNTNERCCSFDVVVSGPAFDLCSQNLCKGGEVCVPEVDRYYCYPGGTNIKIRNCSETVIIRKRDGETVIAQWVEPTAFDHYGHLLQPSGMPQFSPGSSLGLGEHAITYTFTDRGHMASCSFRVIAAENTGPGFQNCPQDITVMSSESAVRVYWLEPMLQTNEDRNQVSFTQTHNPGQLFSVPSETTVTYTFKDTGTSKPNECSFVVSTVAPESMNGVVLPPTTAKFVRILQRNPGQSPEAWPRPYYHRFSNTHTSPLIVIPSRIQDDIRSGSTNNHVYPKGFYPVTYNFTDVDGNLLETSEFVIVYYNNDPAPAPILLGCAGNSRIEVPSEVPSTASWSEPYVEGNEVNLVWTEKPQLRPNQDILPLGETVLDYMFYSPNVEGPLQCLYTVSITDNIPPQFLFCPSAISKTVRSENGLSVDFPGYLIAHDGSDGVFSSVFSSQPPPVFVQAGQSQVITYTAADMYGNTATCVFTVSVSLEDLPAVITKCSNRTLVTSEGMTAQLNTIDYPSASRGSEIPDIPAILSQSSFMVNTETTVEATFPSLEGDSFIGDRTCTFNVLVLDDTPPVVNNCTQEVTLAATKGEDFVRVNWTEPASVDSLEGGSLVNRTHAPLDPFPVGETTVVWYIFEDEAGFQRSCSINITIEKVPFEPCRTQPIAPGDQSEIFAFTSDTIVVIVVTAVATFVFSLAIFLMSLCCCTCCCVVDTAKTNTSSGSSSDDVHRTRLFVKIGGKNIPIYGPVTPLSSNEDVGAGRQIDDGEFDYEVGQPTSSRAYQNEAPSLPSFSESLFSNTTSNVATENDYIGENGGRENYPYGYDSATGDSRVPPPRPPKPGQQENASKMMRKRTFLEMQAAVQSIREEQAWKGRVVDDGLVYGFDQPAS</sequence>
<feature type="domain" description="HYR" evidence="5">
    <location>
        <begin position="209"/>
        <end position="293"/>
    </location>
</feature>
<feature type="chain" id="PRO_5040356708" evidence="4">
    <location>
        <begin position="21"/>
        <end position="965"/>
    </location>
</feature>
<feature type="signal peptide" evidence="4">
    <location>
        <begin position="1"/>
        <end position="20"/>
    </location>
</feature>
<dbReference type="Pfam" id="PF02494">
    <property type="entry name" value="HYR"/>
    <property type="match status" value="5"/>
</dbReference>
<keyword evidence="1" id="KW-0677">Repeat</keyword>
<dbReference type="InterPro" id="IPR003410">
    <property type="entry name" value="HYR_dom"/>
</dbReference>
<evidence type="ECO:0000313" key="7">
    <source>
        <dbReference type="Proteomes" id="UP001152320"/>
    </source>
</evidence>
<dbReference type="AlphaFoldDB" id="A0A9Q1CAR6"/>
<proteinExistence type="predicted"/>
<accession>A0A9Q1CAR6</accession>
<evidence type="ECO:0000256" key="1">
    <source>
        <dbReference type="ARBA" id="ARBA00022737"/>
    </source>
</evidence>
<feature type="domain" description="HYR" evidence="5">
    <location>
        <begin position="18"/>
        <end position="99"/>
    </location>
</feature>
<organism evidence="6 7">
    <name type="scientific">Holothuria leucospilota</name>
    <name type="common">Black long sea cucumber</name>
    <name type="synonym">Mertensiothuria leucospilota</name>
    <dbReference type="NCBI Taxonomy" id="206669"/>
    <lineage>
        <taxon>Eukaryota</taxon>
        <taxon>Metazoa</taxon>
        <taxon>Echinodermata</taxon>
        <taxon>Eleutherozoa</taxon>
        <taxon>Echinozoa</taxon>
        <taxon>Holothuroidea</taxon>
        <taxon>Aspidochirotacea</taxon>
        <taxon>Aspidochirotida</taxon>
        <taxon>Holothuriidae</taxon>
        <taxon>Holothuria</taxon>
    </lineage>
</organism>
<evidence type="ECO:0000259" key="5">
    <source>
        <dbReference type="PROSITE" id="PS50825"/>
    </source>
</evidence>
<keyword evidence="3" id="KW-0812">Transmembrane</keyword>
<evidence type="ECO:0000256" key="4">
    <source>
        <dbReference type="SAM" id="SignalP"/>
    </source>
</evidence>
<dbReference type="PROSITE" id="PS50825">
    <property type="entry name" value="HYR"/>
    <property type="match status" value="4"/>
</dbReference>
<feature type="region of interest" description="Disordered" evidence="2">
    <location>
        <begin position="879"/>
        <end position="926"/>
    </location>
</feature>
<gene>
    <name evidence="6" type="ORF">HOLleu_12757</name>
</gene>
<feature type="transmembrane region" description="Helical" evidence="3">
    <location>
        <begin position="757"/>
        <end position="788"/>
    </location>
</feature>
<dbReference type="PANTHER" id="PTHR24273">
    <property type="entry name" value="FI04643P-RELATED"/>
    <property type="match status" value="1"/>
</dbReference>
<feature type="domain" description="HYR" evidence="5">
    <location>
        <begin position="477"/>
        <end position="562"/>
    </location>
</feature>
<dbReference type="OrthoDB" id="10673926at2759"/>
<keyword evidence="3" id="KW-1133">Transmembrane helix</keyword>